<evidence type="ECO:0000256" key="1">
    <source>
        <dbReference type="ARBA" id="ARBA00004613"/>
    </source>
</evidence>
<reference evidence="5 6" key="1">
    <citation type="submission" date="2020-12" db="EMBL/GenBank/DDBJ databases">
        <title>Vagococcus allomyrinae sp. nov. and Enterococcus lavae sp. nov., isolated from the larvae of Allomyrina dichotoma.</title>
        <authorList>
            <person name="Lee S.D."/>
        </authorList>
    </citation>
    <scope>NUCLEOTIDE SEQUENCE [LARGE SCALE GENOMIC DNA]</scope>
    <source>
        <strain evidence="5 6">BWM-S5</strain>
    </source>
</reference>
<evidence type="ECO:0000313" key="6">
    <source>
        <dbReference type="Proteomes" id="UP000673375"/>
    </source>
</evidence>
<dbReference type="InterPro" id="IPR006829">
    <property type="entry name" value="LXG_dom"/>
</dbReference>
<sequence>MPKIDFAELSAVANSINGAVMDVTDSLNNVKEGANDLVETSELDSNAWSSAKNYFQTYPVLADGIWNSAMTVSETLSTYLTAFQSEVGSPKNQLDTDKLEEMQSKLTSIQSSRRNLIESMSKAEDYVLSNLSNRLSGLDTSAEYFTKEIEVLTKYKDFEAGHANDFDDVQSTIGELKAGMTQISTRKNFDPIRGYAQINYKAADWFTKVSEFNSNQPECRIVFHTIDIHGKDKSVTLKVYKNGVVDEELTEKTMWLFLQEDLIDLLNVAGEVSGVYDGYRFFVGKDPVTGESISFEKWMEAGFWTALEVLSAAKMLDMLKNIKLNKKLLNGIALTEDELRLFAKLDDLGAYKTIEKLDDIIKDGSHYVDGKLKPNTIYVTGENKYLYETDSLARIVNATADDLVFKTHKGRLKHDPNTPGKLANDDAGHIFADLFGGSPELDNLISMERYTNRWGEYRKLEQQWEKALNAGQKVSVDIKISYVGDAPRPNALNISYTIDGNYFEKNIVNVGGK</sequence>
<dbReference type="Pfam" id="PF14449">
    <property type="entry name" value="PT-TG"/>
    <property type="match status" value="1"/>
</dbReference>
<comment type="similarity">
    <text evidence="3">In the N-terminal section; belongs to the LXG family.</text>
</comment>
<feature type="domain" description="LXG" evidence="4">
    <location>
        <begin position="1"/>
        <end position="226"/>
    </location>
</feature>
<protein>
    <submittedName>
        <fullName evidence="5">DNA/RNA non-specific endonuclease</fullName>
    </submittedName>
</protein>
<dbReference type="Proteomes" id="UP000673375">
    <property type="component" value="Unassembled WGS sequence"/>
</dbReference>
<evidence type="ECO:0000313" key="5">
    <source>
        <dbReference type="EMBL" id="MBP1047150.1"/>
    </source>
</evidence>
<proteinExistence type="inferred from homology"/>
<dbReference type="InterPro" id="IPR044927">
    <property type="entry name" value="Endonuclea_NS_2"/>
</dbReference>
<keyword evidence="2" id="KW-0964">Secreted</keyword>
<name>A0ABS4CL06_9ENTE</name>
<gene>
    <name evidence="5" type="ORF">I6N96_12785</name>
</gene>
<dbReference type="EMBL" id="JAEDXU010000006">
    <property type="protein sequence ID" value="MBP1047150.1"/>
    <property type="molecule type" value="Genomic_DNA"/>
</dbReference>
<evidence type="ECO:0000256" key="3">
    <source>
        <dbReference type="ARBA" id="ARBA00034117"/>
    </source>
</evidence>
<keyword evidence="6" id="KW-1185">Reference proteome</keyword>
<dbReference type="Pfam" id="PF13930">
    <property type="entry name" value="Endonuclea_NS_2"/>
    <property type="match status" value="1"/>
</dbReference>
<organism evidence="5 6">
    <name type="scientific">Enterococcus larvae</name>
    <dbReference type="NCBI Taxonomy" id="2794352"/>
    <lineage>
        <taxon>Bacteria</taxon>
        <taxon>Bacillati</taxon>
        <taxon>Bacillota</taxon>
        <taxon>Bacilli</taxon>
        <taxon>Lactobacillales</taxon>
        <taxon>Enterococcaceae</taxon>
        <taxon>Enterococcus</taxon>
    </lineage>
</organism>
<dbReference type="Pfam" id="PF04740">
    <property type="entry name" value="LXG"/>
    <property type="match status" value="1"/>
</dbReference>
<comment type="subcellular location">
    <subcellularLocation>
        <location evidence="1">Secreted</location>
    </subcellularLocation>
</comment>
<dbReference type="GO" id="GO:0004519">
    <property type="term" value="F:endonuclease activity"/>
    <property type="evidence" value="ECO:0007669"/>
    <property type="project" value="UniProtKB-KW"/>
</dbReference>
<dbReference type="RefSeq" id="WP_209557930.1">
    <property type="nucleotide sequence ID" value="NZ_JAEDXU010000006.1"/>
</dbReference>
<accession>A0ABS4CL06</accession>
<evidence type="ECO:0000256" key="2">
    <source>
        <dbReference type="ARBA" id="ARBA00022525"/>
    </source>
</evidence>
<dbReference type="PROSITE" id="PS51756">
    <property type="entry name" value="LXG"/>
    <property type="match status" value="1"/>
</dbReference>
<dbReference type="InterPro" id="IPR027797">
    <property type="entry name" value="PT-TG_dom"/>
</dbReference>
<keyword evidence="5" id="KW-0255">Endonuclease</keyword>
<comment type="caution">
    <text evidence="5">The sequence shown here is derived from an EMBL/GenBank/DDBJ whole genome shotgun (WGS) entry which is preliminary data.</text>
</comment>
<evidence type="ECO:0000259" key="4">
    <source>
        <dbReference type="PROSITE" id="PS51756"/>
    </source>
</evidence>
<keyword evidence="5" id="KW-0378">Hydrolase</keyword>
<keyword evidence="5" id="KW-0540">Nuclease</keyword>